<dbReference type="InterPro" id="IPR050194">
    <property type="entry name" value="Glycosyltransferase_grp1"/>
</dbReference>
<proteinExistence type="predicted"/>
<reference evidence="2 3" key="1">
    <citation type="submission" date="2021-05" db="EMBL/GenBank/DDBJ databases">
        <title>Genetic and Functional Diversity in Clade A Lucinid endosymbionts from the Bahamas.</title>
        <authorList>
            <person name="Giani N.M."/>
            <person name="Engel A.S."/>
            <person name="Campbell B.J."/>
        </authorList>
    </citation>
    <scope>NUCLEOTIDE SEQUENCE [LARGE SCALE GENOMIC DNA]</scope>
    <source>
        <strain evidence="2">LUC16012Gg_MoonRockCtena</strain>
    </source>
</reference>
<dbReference type="Pfam" id="PF00534">
    <property type="entry name" value="Glycos_transf_1"/>
    <property type="match status" value="1"/>
</dbReference>
<gene>
    <name evidence="2" type="ORF">KME65_16915</name>
</gene>
<evidence type="ECO:0000313" key="2">
    <source>
        <dbReference type="EMBL" id="MBT2990640.1"/>
    </source>
</evidence>
<accession>A0A944MBL3</accession>
<dbReference type="PANTHER" id="PTHR45947:SF3">
    <property type="entry name" value="SULFOQUINOVOSYL TRANSFERASE SQD2"/>
    <property type="match status" value="1"/>
</dbReference>
<dbReference type="Proteomes" id="UP000770889">
    <property type="component" value="Unassembled WGS sequence"/>
</dbReference>
<dbReference type="PANTHER" id="PTHR45947">
    <property type="entry name" value="SULFOQUINOVOSYL TRANSFERASE SQD2"/>
    <property type="match status" value="1"/>
</dbReference>
<dbReference type="SUPFAM" id="SSF53756">
    <property type="entry name" value="UDP-Glycosyltransferase/glycogen phosphorylase"/>
    <property type="match status" value="1"/>
</dbReference>
<protein>
    <submittedName>
        <fullName evidence="2">Glycosyltransferase family 4 protein</fullName>
    </submittedName>
</protein>
<organism evidence="2 3">
    <name type="scientific">Candidatus Thiodiazotropha taylori</name>
    <dbReference type="NCBI Taxonomy" id="2792791"/>
    <lineage>
        <taxon>Bacteria</taxon>
        <taxon>Pseudomonadati</taxon>
        <taxon>Pseudomonadota</taxon>
        <taxon>Gammaproteobacteria</taxon>
        <taxon>Chromatiales</taxon>
        <taxon>Sedimenticolaceae</taxon>
        <taxon>Candidatus Thiodiazotropha</taxon>
    </lineage>
</organism>
<dbReference type="CDD" id="cd03801">
    <property type="entry name" value="GT4_PimA-like"/>
    <property type="match status" value="1"/>
</dbReference>
<name>A0A944MBL3_9GAMM</name>
<evidence type="ECO:0000259" key="1">
    <source>
        <dbReference type="Pfam" id="PF00534"/>
    </source>
</evidence>
<dbReference type="EMBL" id="JAHHGM010000019">
    <property type="protein sequence ID" value="MBT2990640.1"/>
    <property type="molecule type" value="Genomic_DNA"/>
</dbReference>
<feature type="domain" description="Glycosyl transferase family 1" evidence="1">
    <location>
        <begin position="197"/>
        <end position="349"/>
    </location>
</feature>
<dbReference type="InterPro" id="IPR001296">
    <property type="entry name" value="Glyco_trans_1"/>
</dbReference>
<dbReference type="AlphaFoldDB" id="A0A944MBL3"/>
<evidence type="ECO:0000313" key="3">
    <source>
        <dbReference type="Proteomes" id="UP000770889"/>
    </source>
</evidence>
<comment type="caution">
    <text evidence="2">The sequence shown here is derived from an EMBL/GenBank/DDBJ whole genome shotgun (WGS) entry which is preliminary data.</text>
</comment>
<dbReference type="GO" id="GO:0016757">
    <property type="term" value="F:glycosyltransferase activity"/>
    <property type="evidence" value="ECO:0007669"/>
    <property type="project" value="InterPro"/>
</dbReference>
<dbReference type="Gene3D" id="3.40.50.2000">
    <property type="entry name" value="Glycogen Phosphorylase B"/>
    <property type="match status" value="2"/>
</dbReference>
<sequence length="374" mass="42180">MSSNIQEINKCSTIKILSVCETVKGGIATYLNLIDRYKDNELLHKIVLPDIHKDQLDSNSHKILYSGDKRGIARLVSLFKTTRKTIKVWEPDLIYFHSSFTMPIMAMFRIIGIKSKIIYCAHGWGALSLKKGSFKRKLIEITEGYLCGFANVAINISHNEINHARLVNYQGNHVVIENAVSEPLLQPRLAGTKTIEPSPKLNILFVGRFDRQKGLDILLDAFKTASAKRNDLHLHVIGDSVLHKTNTSISNSRHVTFYGWLTSTELEKHFLNADIVIVPSRWEGFGLVVAESMRAGTPVMVSDKGSLPGLVDEGITGYITQLNVPMLSEKLVSLSKSKLESLRDNCYETYEKRFSAKRYISEFKELYQNLCMGD</sequence>